<keyword evidence="2" id="KW-0472">Membrane</keyword>
<feature type="non-terminal residue" evidence="3">
    <location>
        <position position="1"/>
    </location>
</feature>
<accession>A0A0K8S4Q2</accession>
<evidence type="ECO:0008006" key="4">
    <source>
        <dbReference type="Google" id="ProtNLM"/>
    </source>
</evidence>
<evidence type="ECO:0000256" key="2">
    <source>
        <dbReference type="SAM" id="Phobius"/>
    </source>
</evidence>
<dbReference type="AlphaFoldDB" id="A0A0K8S4Q2"/>
<keyword evidence="1" id="KW-0175">Coiled coil</keyword>
<name>A0A0K8S4Q2_LYGHE</name>
<feature type="coiled-coil region" evidence="1">
    <location>
        <begin position="143"/>
        <end position="177"/>
    </location>
</feature>
<protein>
    <recommendedName>
        <fullName evidence="4">Heat shock protein SSA2</fullName>
    </recommendedName>
</protein>
<dbReference type="EMBL" id="GBRD01017604">
    <property type="protein sequence ID" value="JAG48223.1"/>
    <property type="molecule type" value="Transcribed_RNA"/>
</dbReference>
<keyword evidence="2" id="KW-1133">Transmembrane helix</keyword>
<keyword evidence="2" id="KW-0812">Transmembrane</keyword>
<evidence type="ECO:0000256" key="1">
    <source>
        <dbReference type="SAM" id="Coils"/>
    </source>
</evidence>
<reference evidence="3" key="1">
    <citation type="submission" date="2014-09" db="EMBL/GenBank/DDBJ databases">
        <authorList>
            <person name="Magalhaes I.L.F."/>
            <person name="Oliveira U."/>
            <person name="Santos F.R."/>
            <person name="Vidigal T.H.D.A."/>
            <person name="Brescovit A.D."/>
            <person name="Santos A.J."/>
        </authorList>
    </citation>
    <scope>NUCLEOTIDE SEQUENCE</scope>
</reference>
<evidence type="ECO:0000313" key="3">
    <source>
        <dbReference type="EMBL" id="JAG48223.1"/>
    </source>
</evidence>
<proteinExistence type="predicted"/>
<sequence length="197" mass="21852">ESTMKMYCDLNLLLYFVLGMVLVSFKTSLLCESKRSYRKLRHGGRFLGGFGKPSSISMYEMANSVGANSISVVQLNGKTQVALNGVNIDLSKARVVEEDQHKVVLSPIEAPDAIITLGKGEQGRIAIDYKGQHYESMRPEDISNMIQGNMAQMNAQMQKLRQQMQNMQNNIMEQFKMPFMGGGFGGFGGFPMMGGLF</sequence>
<organism evidence="3">
    <name type="scientific">Lygus hesperus</name>
    <name type="common">Western plant bug</name>
    <dbReference type="NCBI Taxonomy" id="30085"/>
    <lineage>
        <taxon>Eukaryota</taxon>
        <taxon>Metazoa</taxon>
        <taxon>Ecdysozoa</taxon>
        <taxon>Arthropoda</taxon>
        <taxon>Hexapoda</taxon>
        <taxon>Insecta</taxon>
        <taxon>Pterygota</taxon>
        <taxon>Neoptera</taxon>
        <taxon>Paraneoptera</taxon>
        <taxon>Hemiptera</taxon>
        <taxon>Heteroptera</taxon>
        <taxon>Panheteroptera</taxon>
        <taxon>Cimicomorpha</taxon>
        <taxon>Miridae</taxon>
        <taxon>Mirini</taxon>
        <taxon>Lygus</taxon>
    </lineage>
</organism>
<feature type="transmembrane region" description="Helical" evidence="2">
    <location>
        <begin position="12"/>
        <end position="31"/>
    </location>
</feature>